<dbReference type="Pfam" id="PF09359">
    <property type="entry name" value="VTC"/>
    <property type="match status" value="1"/>
</dbReference>
<protein>
    <submittedName>
        <fullName evidence="2">VTC domain-containing protein</fullName>
    </submittedName>
</protein>
<dbReference type="RefSeq" id="WP_073127113.1">
    <property type="nucleotide sequence ID" value="NZ_BAABCH010000084.1"/>
</dbReference>
<reference evidence="3" key="1">
    <citation type="submission" date="2016-11" db="EMBL/GenBank/DDBJ databases">
        <authorList>
            <person name="Varghese N."/>
            <person name="Submissions S."/>
        </authorList>
    </citation>
    <scope>NUCLEOTIDE SEQUENCE [LARGE SCALE GENOMIC DNA]</scope>
    <source>
        <strain evidence="3">DSM 2635</strain>
    </source>
</reference>
<keyword evidence="3" id="KW-1185">Reference proteome</keyword>
<feature type="domain" description="VTC" evidence="1">
    <location>
        <begin position="9"/>
        <end position="224"/>
    </location>
</feature>
<dbReference type="GO" id="GO:0006799">
    <property type="term" value="P:polyphosphate biosynthetic process"/>
    <property type="evidence" value="ECO:0007669"/>
    <property type="project" value="UniProtKB-ARBA"/>
</dbReference>
<gene>
    <name evidence="2" type="ORF">SAMN04488530_1339</name>
</gene>
<dbReference type="OrthoDB" id="9784042at2"/>
<sequence>MINQNIVTRVEKKYEINEFAAMNLKNTLSKTLTQDPHNTGDGYMVRSLYFDTLYNNDYFDKENGLECRRKIRLRIYDPEAKFLKLELKQKDGEYQHKYSLTIPKEIAQELLKGNYGVLKELNNDLADRFCNIMQTDLYMPKCIVEYKRLAYIVKENNTRVTIDSDLKSSESNMDIFNPSLSLNTVTNKTILEVKYNNFLLSYVKDIIDSVNRSQTSASKYCMSRYISYL</sequence>
<dbReference type="InterPro" id="IPR042267">
    <property type="entry name" value="VTC_sf"/>
</dbReference>
<evidence type="ECO:0000313" key="2">
    <source>
        <dbReference type="EMBL" id="SHH29370.1"/>
    </source>
</evidence>
<dbReference type="InterPro" id="IPR018966">
    <property type="entry name" value="VTC_domain"/>
</dbReference>
<accession>A0A1M5RT52</accession>
<name>A0A1M5RT52_9FIRM</name>
<dbReference type="AlphaFoldDB" id="A0A1M5RT52"/>
<dbReference type="STRING" id="1121321.SAMN04488530_1339"/>
<dbReference type="CDD" id="cd07750">
    <property type="entry name" value="PolyPPase_VTC_like"/>
    <property type="match status" value="1"/>
</dbReference>
<dbReference type="Proteomes" id="UP000243255">
    <property type="component" value="Unassembled WGS sequence"/>
</dbReference>
<dbReference type="EMBL" id="FQWX01000033">
    <property type="protein sequence ID" value="SHH29370.1"/>
    <property type="molecule type" value="Genomic_DNA"/>
</dbReference>
<organism evidence="2 3">
    <name type="scientific">Asaccharospora irregularis DSM 2635</name>
    <dbReference type="NCBI Taxonomy" id="1121321"/>
    <lineage>
        <taxon>Bacteria</taxon>
        <taxon>Bacillati</taxon>
        <taxon>Bacillota</taxon>
        <taxon>Clostridia</taxon>
        <taxon>Peptostreptococcales</taxon>
        <taxon>Peptostreptococcaceae</taxon>
        <taxon>Asaccharospora</taxon>
    </lineage>
</organism>
<evidence type="ECO:0000259" key="1">
    <source>
        <dbReference type="Pfam" id="PF09359"/>
    </source>
</evidence>
<proteinExistence type="predicted"/>
<evidence type="ECO:0000313" key="3">
    <source>
        <dbReference type="Proteomes" id="UP000243255"/>
    </source>
</evidence>
<dbReference type="Gene3D" id="3.20.100.30">
    <property type="entry name" value="VTC, catalytic tunnel domain"/>
    <property type="match status" value="1"/>
</dbReference>